<gene>
    <name evidence="1" type="ORF">BG55_17140</name>
</gene>
<dbReference type="PATRIC" id="fig|69222.5.peg.3488"/>
<sequence length="272" mass="29763">MYSLNQLMSGASLAETLSRVENEIKSRPADADLRATFVQLLCLAGNWTRAATQLKSWLALKPQAQPTVTLLEQAVQGEIQRAAVFAGQGQPRMPGDAFSWAEKLLSALKADAACDSQQAATLRAEAFDAADLNPGQIKLENGEQAVAWLMDGDGRLGPVCELMVNGHYTWLPFAAISELRFQAPASVTDLVWRHTLVRLIDGSEQVCQLPVRYPFGQDAPDTFRLASVTEWTPLEAAGEQFTGHGQKTWLSEEGEFSLLALELLTFTEPTNE</sequence>
<organism evidence="1 2">
    <name type="scientific">Erwinia mallotivora</name>
    <dbReference type="NCBI Taxonomy" id="69222"/>
    <lineage>
        <taxon>Bacteria</taxon>
        <taxon>Pseudomonadati</taxon>
        <taxon>Pseudomonadota</taxon>
        <taxon>Gammaproteobacteria</taxon>
        <taxon>Enterobacterales</taxon>
        <taxon>Erwiniaceae</taxon>
        <taxon>Erwinia</taxon>
    </lineage>
</organism>
<name>A0A014PU79_9GAMM</name>
<evidence type="ECO:0000313" key="2">
    <source>
        <dbReference type="Proteomes" id="UP000019918"/>
    </source>
</evidence>
<dbReference type="EMBL" id="JFHN01000061">
    <property type="protein sequence ID" value="EXU74407.1"/>
    <property type="molecule type" value="Genomic_DNA"/>
</dbReference>
<protein>
    <recommendedName>
        <fullName evidence="3">Protein of avirulence locus ImpE</fullName>
    </recommendedName>
</protein>
<keyword evidence="2" id="KW-1185">Reference proteome</keyword>
<dbReference type="RefSeq" id="WP_034939585.1">
    <property type="nucleotide sequence ID" value="NZ_JFHN01000061.1"/>
</dbReference>
<dbReference type="InterPro" id="IPR011990">
    <property type="entry name" value="TPR-like_helical_dom_sf"/>
</dbReference>
<accession>A0A014PU79</accession>
<dbReference type="Pfam" id="PF07024">
    <property type="entry name" value="ImpE"/>
    <property type="match status" value="1"/>
</dbReference>
<comment type="caution">
    <text evidence="1">The sequence shown here is derived from an EMBL/GenBank/DDBJ whole genome shotgun (WGS) entry which is preliminary data.</text>
</comment>
<dbReference type="AlphaFoldDB" id="A0A014PU79"/>
<dbReference type="OrthoDB" id="5416084at2"/>
<dbReference type="Gene3D" id="1.25.40.10">
    <property type="entry name" value="Tetratricopeptide repeat domain"/>
    <property type="match status" value="1"/>
</dbReference>
<dbReference type="SUPFAM" id="SSF144059">
    <property type="entry name" value="ImpE-like"/>
    <property type="match status" value="1"/>
</dbReference>
<evidence type="ECO:0008006" key="3">
    <source>
        <dbReference type="Google" id="ProtNLM"/>
    </source>
</evidence>
<proteinExistence type="predicted"/>
<dbReference type="InterPro" id="IPR009211">
    <property type="entry name" value="TagJ"/>
</dbReference>
<evidence type="ECO:0000313" key="1">
    <source>
        <dbReference type="EMBL" id="EXU74407.1"/>
    </source>
</evidence>
<dbReference type="Proteomes" id="UP000019918">
    <property type="component" value="Unassembled WGS sequence"/>
</dbReference>
<dbReference type="STRING" id="69222.BG55_17140"/>
<reference evidence="1 2" key="1">
    <citation type="submission" date="2014-02" db="EMBL/GenBank/DDBJ databases">
        <title>Draft genome of Erwinia mallotivora strain BT-MARDI, a papaya dieback pathogen.</title>
        <authorList>
            <person name="Redzuan R."/>
            <person name="Abu Bakar N."/>
            <person name="Badrun R."/>
            <person name="Mohd Raih M.F."/>
            <person name="Rozano L."/>
            <person name="Mat Amin N."/>
        </authorList>
    </citation>
    <scope>NUCLEOTIDE SEQUENCE [LARGE SCALE GENOMIC DNA]</scope>
    <source>
        <strain evidence="1 2">BT-MARDI</strain>
    </source>
</reference>
<dbReference type="PIRSF" id="PIRSF029288">
    <property type="entry name" value="SciE_ImpE"/>
    <property type="match status" value="1"/>
</dbReference>